<dbReference type="AlphaFoldDB" id="A0A1M5P001"/>
<dbReference type="EMBL" id="FQWO01000005">
    <property type="protein sequence ID" value="SHG95035.1"/>
    <property type="molecule type" value="Genomic_DNA"/>
</dbReference>
<dbReference type="RefSeq" id="WP_072943221.1">
    <property type="nucleotide sequence ID" value="NZ_FQWO01000005.1"/>
</dbReference>
<protein>
    <recommendedName>
        <fullName evidence="5">DUF3024 domain-containing protein</fullName>
    </recommendedName>
</protein>
<gene>
    <name evidence="1" type="ORF">BC624_105178</name>
    <name evidence="2" type="ORF">SAMN05443373_105178</name>
</gene>
<dbReference type="Pfam" id="PF11225">
    <property type="entry name" value="DUF3024"/>
    <property type="match status" value="1"/>
</dbReference>
<evidence type="ECO:0000313" key="4">
    <source>
        <dbReference type="Proteomes" id="UP000237771"/>
    </source>
</evidence>
<reference evidence="1 4" key="3">
    <citation type="submission" date="2018-03" db="EMBL/GenBank/DDBJ databases">
        <title>Genomic Encyclopedia of Archaeal and Bacterial Type Strains, Phase II (KMG-II): from individual species to whole genera.</title>
        <authorList>
            <person name="Goeker M."/>
        </authorList>
    </citation>
    <scope>NUCLEOTIDE SEQUENCE [LARGE SCALE GENOMIC DNA]</scope>
    <source>
        <strain evidence="1 4">DSM 17797</strain>
    </source>
</reference>
<evidence type="ECO:0000313" key="2">
    <source>
        <dbReference type="EMBL" id="SHG95035.1"/>
    </source>
</evidence>
<reference evidence="3" key="2">
    <citation type="submission" date="2016-11" db="EMBL/GenBank/DDBJ databases">
        <authorList>
            <person name="Varghese N."/>
            <person name="Submissions S."/>
        </authorList>
    </citation>
    <scope>NUCLEOTIDE SEQUENCE [LARGE SCALE GENOMIC DNA]</scope>
    <source>
        <strain evidence="3">DSM 19729</strain>
    </source>
</reference>
<evidence type="ECO:0008006" key="5">
    <source>
        <dbReference type="Google" id="ProtNLM"/>
    </source>
</evidence>
<evidence type="ECO:0000313" key="1">
    <source>
        <dbReference type="EMBL" id="PRZ23456.1"/>
    </source>
</evidence>
<dbReference type="Proteomes" id="UP000237771">
    <property type="component" value="Unassembled WGS sequence"/>
</dbReference>
<accession>A0A1M5P001</accession>
<evidence type="ECO:0000313" key="3">
    <source>
        <dbReference type="Proteomes" id="UP000184384"/>
    </source>
</evidence>
<dbReference type="OrthoDB" id="1362002at2"/>
<dbReference type="InterPro" id="IPR021388">
    <property type="entry name" value="DUF3024"/>
</dbReference>
<keyword evidence="4" id="KW-1185">Reference proteome</keyword>
<dbReference type="EMBL" id="PVUB01000005">
    <property type="protein sequence ID" value="PRZ23456.1"/>
    <property type="molecule type" value="Genomic_DNA"/>
</dbReference>
<dbReference type="STRING" id="280093.SAMN05443373_105178"/>
<dbReference type="Proteomes" id="UP000184384">
    <property type="component" value="Unassembled WGS sequence"/>
</dbReference>
<reference evidence="2" key="1">
    <citation type="submission" date="2016-11" db="EMBL/GenBank/DDBJ databases">
        <authorList>
            <person name="Jaros S."/>
            <person name="Januszkiewicz K."/>
            <person name="Wedrychowicz H."/>
        </authorList>
    </citation>
    <scope>NUCLEOTIDE SEQUENCE [LARGE SCALE GENOMIC DNA]</scope>
    <source>
        <strain evidence="2">DSM 19729</strain>
    </source>
</reference>
<organism evidence="2 3">
    <name type="scientific">Flavobacterium granuli</name>
    <dbReference type="NCBI Taxonomy" id="280093"/>
    <lineage>
        <taxon>Bacteria</taxon>
        <taxon>Pseudomonadati</taxon>
        <taxon>Bacteroidota</taxon>
        <taxon>Flavobacteriia</taxon>
        <taxon>Flavobacteriales</taxon>
        <taxon>Flavobacteriaceae</taxon>
        <taxon>Flavobacterium</taxon>
    </lineage>
</organism>
<sequence>MALQFENQIEIIEIMESFLIKIRPSEEIKSKLDMNYKVEDQSVILFEIRPDWKNPQEKREYNIAKATFVKKENQWKIFWFMSDLKWHSYKPKEKVNNLKEFVKIVEEDKLGCFWG</sequence>
<proteinExistence type="predicted"/>
<name>A0A1M5P001_9FLAO</name>